<comment type="similarity">
    <text evidence="1">Belongs to the OsmC/Ohr family.</text>
</comment>
<evidence type="ECO:0000256" key="1">
    <source>
        <dbReference type="ARBA" id="ARBA00007378"/>
    </source>
</evidence>
<dbReference type="InterPro" id="IPR019953">
    <property type="entry name" value="OHR"/>
</dbReference>
<dbReference type="Gene3D" id="2.20.25.10">
    <property type="match status" value="2"/>
</dbReference>
<name>A0A0W0FWM8_MONRR</name>
<dbReference type="EMBL" id="LATX01001551">
    <property type="protein sequence ID" value="KTB40747.1"/>
    <property type="molecule type" value="Genomic_DNA"/>
</dbReference>
<dbReference type="Pfam" id="PF02566">
    <property type="entry name" value="OsmC"/>
    <property type="match status" value="2"/>
</dbReference>
<comment type="caution">
    <text evidence="2">The sequence shown here is derived from an EMBL/GenBank/DDBJ whole genome shotgun (WGS) entry which is preliminary data.</text>
</comment>
<dbReference type="InterPro" id="IPR036102">
    <property type="entry name" value="OsmC/Ohrsf"/>
</dbReference>
<proteinExistence type="inferred from homology"/>
<gene>
    <name evidence="2" type="ORF">WG66_6639</name>
</gene>
<dbReference type="GO" id="GO:0006979">
    <property type="term" value="P:response to oxidative stress"/>
    <property type="evidence" value="ECO:0007669"/>
    <property type="project" value="InterPro"/>
</dbReference>
<accession>A0A0W0FWM8</accession>
<dbReference type="AlphaFoldDB" id="A0A0W0FWM8"/>
<sequence>MLAARFALNAARSPRAFSYVPSRSLITLKDTKYIATATATGEGWDGEVSSGGLDLKLAVPKELGGSGNGQNPDQLLAMGYASCLLGSIHAVAAEKGKADAVKNAKVHASVHIGTPNEMSGLGLAVYVKVEGVDDGELLKAGHEKMLAARSVLKAGRFTPRSLNYVPSRSLITLKETKYTATATATGEGRNGHVSSNGLDLNLATPKELGGNGNGQNPEQLFAMGYAACLLGAIRAVAAQKGKADVVKDAKVHTSVHIGTPNELPGFGLAVDIKVEGVDDELLKAGHEFCPYSRLAREGAVVKVSKA</sequence>
<evidence type="ECO:0000313" key="3">
    <source>
        <dbReference type="Proteomes" id="UP000054988"/>
    </source>
</evidence>
<dbReference type="InterPro" id="IPR015946">
    <property type="entry name" value="KH_dom-like_a/b"/>
</dbReference>
<dbReference type="SUPFAM" id="SSF82784">
    <property type="entry name" value="OsmC-like"/>
    <property type="match status" value="2"/>
</dbReference>
<protein>
    <submittedName>
        <fullName evidence="2">Putative organic hydroperoxide resistance protein</fullName>
    </submittedName>
</protein>
<organism evidence="2 3">
    <name type="scientific">Moniliophthora roreri</name>
    <name type="common">Frosty pod rot fungus</name>
    <name type="synonym">Monilia roreri</name>
    <dbReference type="NCBI Taxonomy" id="221103"/>
    <lineage>
        <taxon>Eukaryota</taxon>
        <taxon>Fungi</taxon>
        <taxon>Dikarya</taxon>
        <taxon>Basidiomycota</taxon>
        <taxon>Agaricomycotina</taxon>
        <taxon>Agaricomycetes</taxon>
        <taxon>Agaricomycetidae</taxon>
        <taxon>Agaricales</taxon>
        <taxon>Marasmiineae</taxon>
        <taxon>Marasmiaceae</taxon>
        <taxon>Moniliophthora</taxon>
    </lineage>
</organism>
<dbReference type="PANTHER" id="PTHR33797">
    <property type="entry name" value="ORGANIC HYDROPEROXIDE RESISTANCE PROTEIN-LIKE"/>
    <property type="match status" value="1"/>
</dbReference>
<dbReference type="Gene3D" id="3.30.300.20">
    <property type="match status" value="2"/>
</dbReference>
<dbReference type="eggNOG" id="ENOG502S77G">
    <property type="taxonomic scope" value="Eukaryota"/>
</dbReference>
<dbReference type="Proteomes" id="UP000054988">
    <property type="component" value="Unassembled WGS sequence"/>
</dbReference>
<dbReference type="PANTHER" id="PTHR33797:SF2">
    <property type="entry name" value="ORGANIC HYDROPEROXIDE RESISTANCE PROTEIN-LIKE"/>
    <property type="match status" value="1"/>
</dbReference>
<reference evidence="2 3" key="1">
    <citation type="submission" date="2015-12" db="EMBL/GenBank/DDBJ databases">
        <title>Draft genome sequence of Moniliophthora roreri, the causal agent of frosty pod rot of cacao.</title>
        <authorList>
            <person name="Aime M.C."/>
            <person name="Diaz-Valderrama J.R."/>
            <person name="Kijpornyongpan T."/>
            <person name="Phillips-Mora W."/>
        </authorList>
    </citation>
    <scope>NUCLEOTIDE SEQUENCE [LARGE SCALE GENOMIC DNA]</scope>
    <source>
        <strain evidence="2 3">MCA 2952</strain>
    </source>
</reference>
<evidence type="ECO:0000313" key="2">
    <source>
        <dbReference type="EMBL" id="KTB40747.1"/>
    </source>
</evidence>
<dbReference type="InterPro" id="IPR003718">
    <property type="entry name" value="OsmC/Ohr_fam"/>
</dbReference>
<dbReference type="NCBIfam" id="TIGR03561">
    <property type="entry name" value="organ_hyd_perox"/>
    <property type="match status" value="1"/>
</dbReference>